<dbReference type="Proteomes" id="UP000828390">
    <property type="component" value="Unassembled WGS sequence"/>
</dbReference>
<keyword evidence="1" id="KW-0175">Coiled coil</keyword>
<keyword evidence="3" id="KW-1185">Reference proteome</keyword>
<dbReference type="EMBL" id="JAIWYP010000004">
    <property type="protein sequence ID" value="KAH3840223.1"/>
    <property type="molecule type" value="Genomic_DNA"/>
</dbReference>
<accession>A0A9D4QR80</accession>
<proteinExistence type="predicted"/>
<sequence>MNPPPWAAGLIDDIKSIKQQVSKIDKIEESVNKITLKLEQLEIQVRTMETSFNFTNEQFEET</sequence>
<reference evidence="2" key="2">
    <citation type="submission" date="2020-11" db="EMBL/GenBank/DDBJ databases">
        <authorList>
            <person name="McCartney M.A."/>
            <person name="Auch B."/>
            <person name="Kono T."/>
            <person name="Mallez S."/>
            <person name="Becker A."/>
            <person name="Gohl D.M."/>
            <person name="Silverstein K.A.T."/>
            <person name="Koren S."/>
            <person name="Bechman K.B."/>
            <person name="Herman A."/>
            <person name="Abrahante J.E."/>
            <person name="Garbe J."/>
        </authorList>
    </citation>
    <scope>NUCLEOTIDE SEQUENCE</scope>
    <source>
        <strain evidence="2">Duluth1</strain>
        <tissue evidence="2">Whole animal</tissue>
    </source>
</reference>
<feature type="coiled-coil region" evidence="1">
    <location>
        <begin position="24"/>
        <end position="58"/>
    </location>
</feature>
<comment type="caution">
    <text evidence="2">The sequence shown here is derived from an EMBL/GenBank/DDBJ whole genome shotgun (WGS) entry which is preliminary data.</text>
</comment>
<name>A0A9D4QR80_DREPO</name>
<organism evidence="2 3">
    <name type="scientific">Dreissena polymorpha</name>
    <name type="common">Zebra mussel</name>
    <name type="synonym">Mytilus polymorpha</name>
    <dbReference type="NCBI Taxonomy" id="45954"/>
    <lineage>
        <taxon>Eukaryota</taxon>
        <taxon>Metazoa</taxon>
        <taxon>Spiralia</taxon>
        <taxon>Lophotrochozoa</taxon>
        <taxon>Mollusca</taxon>
        <taxon>Bivalvia</taxon>
        <taxon>Autobranchia</taxon>
        <taxon>Heteroconchia</taxon>
        <taxon>Euheterodonta</taxon>
        <taxon>Imparidentia</taxon>
        <taxon>Neoheterodontei</taxon>
        <taxon>Myida</taxon>
        <taxon>Dreissenoidea</taxon>
        <taxon>Dreissenidae</taxon>
        <taxon>Dreissena</taxon>
    </lineage>
</organism>
<reference evidence="2" key="1">
    <citation type="journal article" date="2019" name="bioRxiv">
        <title>The Genome of the Zebra Mussel, Dreissena polymorpha: A Resource for Invasive Species Research.</title>
        <authorList>
            <person name="McCartney M.A."/>
            <person name="Auch B."/>
            <person name="Kono T."/>
            <person name="Mallez S."/>
            <person name="Zhang Y."/>
            <person name="Obille A."/>
            <person name="Becker A."/>
            <person name="Abrahante J.E."/>
            <person name="Garbe J."/>
            <person name="Badalamenti J.P."/>
            <person name="Herman A."/>
            <person name="Mangelson H."/>
            <person name="Liachko I."/>
            <person name="Sullivan S."/>
            <person name="Sone E.D."/>
            <person name="Koren S."/>
            <person name="Silverstein K.A.T."/>
            <person name="Beckman K.B."/>
            <person name="Gohl D.M."/>
        </authorList>
    </citation>
    <scope>NUCLEOTIDE SEQUENCE</scope>
    <source>
        <strain evidence="2">Duluth1</strain>
        <tissue evidence="2">Whole animal</tissue>
    </source>
</reference>
<evidence type="ECO:0000313" key="3">
    <source>
        <dbReference type="Proteomes" id="UP000828390"/>
    </source>
</evidence>
<dbReference type="AlphaFoldDB" id="A0A9D4QR80"/>
<protein>
    <submittedName>
        <fullName evidence="2">Uncharacterized protein</fullName>
    </submittedName>
</protein>
<gene>
    <name evidence="2" type="ORF">DPMN_113670</name>
</gene>
<evidence type="ECO:0000256" key="1">
    <source>
        <dbReference type="SAM" id="Coils"/>
    </source>
</evidence>
<evidence type="ECO:0000313" key="2">
    <source>
        <dbReference type="EMBL" id="KAH3840223.1"/>
    </source>
</evidence>